<dbReference type="PANTHER" id="PTHR38011">
    <property type="entry name" value="DIHYDROFOLATE REDUCTASE FAMILY PROTEIN (AFU_ORTHOLOGUE AFUA_8G06820)"/>
    <property type="match status" value="1"/>
</dbReference>
<dbReference type="AlphaFoldDB" id="A0A2L0EPN7"/>
<dbReference type="EC" id="1.5.1.3" evidence="2"/>
<dbReference type="Gene3D" id="3.40.430.10">
    <property type="entry name" value="Dihydrofolate Reductase, subunit A"/>
    <property type="match status" value="1"/>
</dbReference>
<dbReference type="OrthoDB" id="2313602at2"/>
<evidence type="ECO:0000259" key="1">
    <source>
        <dbReference type="Pfam" id="PF01872"/>
    </source>
</evidence>
<dbReference type="InterPro" id="IPR050765">
    <property type="entry name" value="Riboflavin_Biosynth_HTPR"/>
</dbReference>
<protein>
    <submittedName>
        <fullName evidence="2">Dihydrofolate reductase</fullName>
        <ecNumber evidence="2">1.5.1.3</ecNumber>
    </submittedName>
</protein>
<evidence type="ECO:0000313" key="3">
    <source>
        <dbReference type="Proteomes" id="UP000238348"/>
    </source>
</evidence>
<dbReference type="GO" id="GO:0008703">
    <property type="term" value="F:5-amino-6-(5-phosphoribosylamino)uracil reductase activity"/>
    <property type="evidence" value="ECO:0007669"/>
    <property type="project" value="InterPro"/>
</dbReference>
<dbReference type="InterPro" id="IPR002734">
    <property type="entry name" value="RibDG_C"/>
</dbReference>
<proteinExistence type="predicted"/>
<evidence type="ECO:0000313" key="2">
    <source>
        <dbReference type="EMBL" id="AUX41235.1"/>
    </source>
</evidence>
<organism evidence="2 3">
    <name type="scientific">Sorangium cellulosum</name>
    <name type="common">Polyangium cellulosum</name>
    <dbReference type="NCBI Taxonomy" id="56"/>
    <lineage>
        <taxon>Bacteria</taxon>
        <taxon>Pseudomonadati</taxon>
        <taxon>Myxococcota</taxon>
        <taxon>Polyangia</taxon>
        <taxon>Polyangiales</taxon>
        <taxon>Polyangiaceae</taxon>
        <taxon>Sorangium</taxon>
    </lineage>
</organism>
<accession>A0A2L0EPN7</accession>
<dbReference type="RefSeq" id="WP_104979250.1">
    <property type="nucleotide sequence ID" value="NZ_CP012673.1"/>
</dbReference>
<reference evidence="2 3" key="1">
    <citation type="submission" date="2015-09" db="EMBL/GenBank/DDBJ databases">
        <title>Sorangium comparison.</title>
        <authorList>
            <person name="Zaburannyi N."/>
            <person name="Bunk B."/>
            <person name="Overmann J."/>
            <person name="Mueller R."/>
        </authorList>
    </citation>
    <scope>NUCLEOTIDE SEQUENCE [LARGE SCALE GENOMIC DNA]</scope>
    <source>
        <strain evidence="2 3">So ce26</strain>
    </source>
</reference>
<dbReference type="GO" id="GO:0009231">
    <property type="term" value="P:riboflavin biosynthetic process"/>
    <property type="evidence" value="ECO:0007669"/>
    <property type="project" value="InterPro"/>
</dbReference>
<keyword evidence="2" id="KW-0560">Oxidoreductase</keyword>
<dbReference type="InterPro" id="IPR024072">
    <property type="entry name" value="DHFR-like_dom_sf"/>
</dbReference>
<dbReference type="GO" id="GO:0004146">
    <property type="term" value="F:dihydrofolate reductase activity"/>
    <property type="evidence" value="ECO:0007669"/>
    <property type="project" value="UniProtKB-EC"/>
</dbReference>
<gene>
    <name evidence="2" type="primary">folA</name>
    <name evidence="2" type="ORF">SOCE26_026450</name>
</gene>
<dbReference type="SUPFAM" id="SSF53597">
    <property type="entry name" value="Dihydrofolate reductase-like"/>
    <property type="match status" value="1"/>
</dbReference>
<dbReference type="EMBL" id="CP012673">
    <property type="protein sequence ID" value="AUX41235.1"/>
    <property type="molecule type" value="Genomic_DNA"/>
</dbReference>
<feature type="domain" description="Bacterial bifunctional deaminase-reductase C-terminal" evidence="1">
    <location>
        <begin position="3"/>
        <end position="167"/>
    </location>
</feature>
<dbReference type="Proteomes" id="UP000238348">
    <property type="component" value="Chromosome"/>
</dbReference>
<dbReference type="PANTHER" id="PTHR38011:SF11">
    <property type="entry name" value="2,5-DIAMINO-6-RIBOSYLAMINO-4(3H)-PYRIMIDINONE 5'-PHOSPHATE REDUCTASE"/>
    <property type="match status" value="1"/>
</dbReference>
<sequence>MRKLKYHVATTIDGFIARSDGSPDIFPFEGEHVPDFMAALRACDAVVMGRRTYEYGLNLGVTDPYPWMDTYVLSRTMKESPNPRVKLVSEDGPGVVRRLKEQEGGDIYLSGGGELATALFNEGLVDEVILKVNPLLLGEGTALAPGLRALTSLELLSTKVHRNGVVVVQYAVRR</sequence>
<name>A0A2L0EPN7_SORCE</name>
<dbReference type="Pfam" id="PF01872">
    <property type="entry name" value="RibD_C"/>
    <property type="match status" value="1"/>
</dbReference>